<evidence type="ECO:0000313" key="1">
    <source>
        <dbReference type="EMBL" id="AUJ29998.1"/>
    </source>
</evidence>
<dbReference type="Pfam" id="PF06908">
    <property type="entry name" value="YpsA"/>
    <property type="match status" value="1"/>
</dbReference>
<dbReference type="PANTHER" id="PTHR38440">
    <property type="entry name" value="UPF0398 PROTEIN YPSA"/>
    <property type="match status" value="1"/>
</dbReference>
<sequence>MRMWVTGYRSYELNIYKDSDPKVEVLKSILKDAISQKIEDGLEWVLVGGQSGIEQMTVEVVCSMKKEFPELKVAMMLPYNEFETRWKPERKVAFSLLKDQVDFCATVSDKEYTSPQQLRNWQNFMLEHTEMAMIVYDPEYEGKSKYDVLAAKKYANEHEYNIINIDMDWLENGAQEFFERKNENDLQ</sequence>
<dbReference type="InterPro" id="IPR010697">
    <property type="entry name" value="YspA"/>
</dbReference>
<organism evidence="1 2">
    <name type="scientific">Liquorilactobacillus hordei</name>
    <dbReference type="NCBI Taxonomy" id="468911"/>
    <lineage>
        <taxon>Bacteria</taxon>
        <taxon>Bacillati</taxon>
        <taxon>Bacillota</taxon>
        <taxon>Bacilli</taxon>
        <taxon>Lactobacillales</taxon>
        <taxon>Lactobacillaceae</taxon>
        <taxon>Liquorilactobacillus</taxon>
    </lineage>
</organism>
<dbReference type="RefSeq" id="WP_141053820.1">
    <property type="nucleotide sequence ID" value="NZ_CP018176.1"/>
</dbReference>
<dbReference type="Gene3D" id="3.40.50.450">
    <property type="match status" value="1"/>
</dbReference>
<proteinExistence type="predicted"/>
<dbReference type="AlphaFoldDB" id="A0A3Q8C9S6"/>
<dbReference type="NCBIfam" id="NF010181">
    <property type="entry name" value="PRK13660.1"/>
    <property type="match status" value="1"/>
</dbReference>
<gene>
    <name evidence="1" type="ORF">BSQ49_07190</name>
</gene>
<name>A0A3Q8C9S6_9LACO</name>
<dbReference type="KEGG" id="lhw:BSQ49_07190"/>
<dbReference type="Proteomes" id="UP000314960">
    <property type="component" value="Chromosome"/>
</dbReference>
<dbReference type="PIRSF" id="PIRSF021290">
    <property type="entry name" value="DUF1273"/>
    <property type="match status" value="1"/>
</dbReference>
<evidence type="ECO:0000313" key="2">
    <source>
        <dbReference type="Proteomes" id="UP000314960"/>
    </source>
</evidence>
<accession>A0A3Q8C9S6</accession>
<dbReference type="SUPFAM" id="SSF102405">
    <property type="entry name" value="MCP/YpsA-like"/>
    <property type="match status" value="1"/>
</dbReference>
<dbReference type="PANTHER" id="PTHR38440:SF1">
    <property type="entry name" value="UPF0398 PROTEIN SPR0331"/>
    <property type="match status" value="1"/>
</dbReference>
<reference evidence="1 2" key="1">
    <citation type="submission" date="2016-11" db="EMBL/GenBank/DDBJ databases">
        <title>Interaction between Lactobacillus species and yeast in water kefir.</title>
        <authorList>
            <person name="Behr J."/>
            <person name="Xu D."/>
            <person name="Vogel R.F."/>
        </authorList>
    </citation>
    <scope>NUCLEOTIDE SEQUENCE [LARGE SCALE GENOMIC DNA]</scope>
    <source>
        <strain evidence="1 2">TMW 1.1822</strain>
    </source>
</reference>
<protein>
    <submittedName>
        <fullName evidence="1">Uncharacterized protein</fullName>
    </submittedName>
</protein>
<dbReference type="EMBL" id="CP018176">
    <property type="protein sequence ID" value="AUJ29998.1"/>
    <property type="molecule type" value="Genomic_DNA"/>
</dbReference>